<dbReference type="PROSITE" id="PS50850">
    <property type="entry name" value="MFS"/>
    <property type="match status" value="1"/>
</dbReference>
<keyword evidence="7 9" id="KW-0472">Membrane</keyword>
<feature type="transmembrane region" description="Helical" evidence="9">
    <location>
        <begin position="333"/>
        <end position="355"/>
    </location>
</feature>
<dbReference type="GO" id="GO:0005886">
    <property type="term" value="C:plasma membrane"/>
    <property type="evidence" value="ECO:0007669"/>
    <property type="project" value="UniProtKB-SubCell"/>
</dbReference>
<dbReference type="Gene3D" id="1.20.1720.10">
    <property type="entry name" value="Multidrug resistance protein D"/>
    <property type="match status" value="1"/>
</dbReference>
<keyword evidence="6 9" id="KW-1133">Transmembrane helix</keyword>
<dbReference type="GO" id="GO:0046677">
    <property type="term" value="P:response to antibiotic"/>
    <property type="evidence" value="ECO:0007669"/>
    <property type="project" value="UniProtKB-KW"/>
</dbReference>
<comment type="caution">
    <text evidence="11">The sequence shown here is derived from an EMBL/GenBank/DDBJ whole genome shotgun (WGS) entry which is preliminary data.</text>
</comment>
<name>A0A542THL5_9ACTN</name>
<evidence type="ECO:0000256" key="5">
    <source>
        <dbReference type="ARBA" id="ARBA00022692"/>
    </source>
</evidence>
<protein>
    <submittedName>
        <fullName evidence="11">DHA2 family methylenomycin A resistance protein-like MFS transporter</fullName>
    </submittedName>
</protein>
<evidence type="ECO:0000256" key="2">
    <source>
        <dbReference type="ARBA" id="ARBA00008537"/>
    </source>
</evidence>
<feature type="transmembrane region" description="Helical" evidence="9">
    <location>
        <begin position="90"/>
        <end position="107"/>
    </location>
</feature>
<reference evidence="11 12" key="1">
    <citation type="submission" date="2019-06" db="EMBL/GenBank/DDBJ databases">
        <title>Sequencing the genomes of 1000 actinobacteria strains.</title>
        <authorList>
            <person name="Klenk H.-P."/>
        </authorList>
    </citation>
    <scope>NUCLEOTIDE SEQUENCE [LARGE SCALE GENOMIC DNA]</scope>
    <source>
        <strain evidence="11 12">DSM 41929</strain>
    </source>
</reference>
<feature type="transmembrane region" description="Helical" evidence="9">
    <location>
        <begin position="203"/>
        <end position="224"/>
    </location>
</feature>
<evidence type="ECO:0000256" key="7">
    <source>
        <dbReference type="ARBA" id="ARBA00023136"/>
    </source>
</evidence>
<gene>
    <name evidence="11" type="ORF">FB563_6458</name>
</gene>
<evidence type="ECO:0000259" key="10">
    <source>
        <dbReference type="PROSITE" id="PS50850"/>
    </source>
</evidence>
<dbReference type="SUPFAM" id="SSF103473">
    <property type="entry name" value="MFS general substrate transporter"/>
    <property type="match status" value="1"/>
</dbReference>
<dbReference type="PANTHER" id="PTHR42718:SF9">
    <property type="entry name" value="MAJOR FACILITATOR SUPERFAMILY MULTIDRUG TRANSPORTER MFSC"/>
    <property type="match status" value="1"/>
</dbReference>
<evidence type="ECO:0000256" key="8">
    <source>
        <dbReference type="ARBA" id="ARBA00023251"/>
    </source>
</evidence>
<feature type="transmembrane region" description="Helical" evidence="9">
    <location>
        <begin position="46"/>
        <end position="70"/>
    </location>
</feature>
<dbReference type="GO" id="GO:0022857">
    <property type="term" value="F:transmembrane transporter activity"/>
    <property type="evidence" value="ECO:0007669"/>
    <property type="project" value="InterPro"/>
</dbReference>
<evidence type="ECO:0000256" key="6">
    <source>
        <dbReference type="ARBA" id="ARBA00022989"/>
    </source>
</evidence>
<feature type="transmembrane region" description="Helical" evidence="9">
    <location>
        <begin position="367"/>
        <end position="386"/>
    </location>
</feature>
<dbReference type="InterPro" id="IPR004638">
    <property type="entry name" value="EmrB-like"/>
</dbReference>
<keyword evidence="5 9" id="KW-0812">Transmembrane</keyword>
<dbReference type="Pfam" id="PF07690">
    <property type="entry name" value="MFS_1"/>
    <property type="match status" value="1"/>
</dbReference>
<dbReference type="CDD" id="cd17321">
    <property type="entry name" value="MFS_MMR_MDR_like"/>
    <property type="match status" value="1"/>
</dbReference>
<proteinExistence type="inferred from homology"/>
<dbReference type="NCBIfam" id="TIGR00711">
    <property type="entry name" value="efflux_EmrB"/>
    <property type="match status" value="1"/>
</dbReference>
<evidence type="ECO:0000256" key="9">
    <source>
        <dbReference type="SAM" id="Phobius"/>
    </source>
</evidence>
<evidence type="ECO:0000256" key="4">
    <source>
        <dbReference type="ARBA" id="ARBA00022475"/>
    </source>
</evidence>
<feature type="domain" description="Major facilitator superfamily (MFS) profile" evidence="10">
    <location>
        <begin position="48"/>
        <end position="488"/>
    </location>
</feature>
<feature type="transmembrane region" description="Helical" evidence="9">
    <location>
        <begin position="236"/>
        <end position="253"/>
    </location>
</feature>
<evidence type="ECO:0000256" key="3">
    <source>
        <dbReference type="ARBA" id="ARBA00022448"/>
    </source>
</evidence>
<evidence type="ECO:0000313" key="12">
    <source>
        <dbReference type="Proteomes" id="UP000318103"/>
    </source>
</evidence>
<feature type="transmembrane region" description="Helical" evidence="9">
    <location>
        <begin position="139"/>
        <end position="161"/>
    </location>
</feature>
<dbReference type="Gene3D" id="1.20.1250.20">
    <property type="entry name" value="MFS general substrate transporter like domains"/>
    <property type="match status" value="1"/>
</dbReference>
<dbReference type="InterPro" id="IPR011701">
    <property type="entry name" value="MFS"/>
</dbReference>
<comment type="similarity">
    <text evidence="2">Belongs to the major facilitator superfamily. EmrB family.</text>
</comment>
<dbReference type="InterPro" id="IPR036259">
    <property type="entry name" value="MFS_trans_sf"/>
</dbReference>
<sequence length="491" mass="50071">MSLSVASLVYVRARDGVETVVFAEPGDGDGSVSSHKSAPRPERRSLAPLLAVCAGYFMVILDVTVINVAVPVIGRDLATSLTGIQWITDGYTLVFAGFLLTGGALGDRLGNRRIFCWGVAVFTVASAACALAPDAPFLVGARLLEGCGAALIVPGSLALLQQAYPGPAERSRAFGLWGSMAGIAASAGPLLGGLLVTTVGWRWVFLINLPVGAACLVLSLRHVARSPRHAARPLDWPAQVAIVAAVALLTAALNEAGRRGWTDPAVLAGLGLAAAAAAAFVARERLSRSPVLPLPLLRSRAMGGGAVIGLLFNFGFYGMVFTASLEFQRQRGFSALGTGLALFPAVAMTMFASVVSGRLSRRTGDRPLVITGMLLAALGLAGWAAAGADPAYPLLVPPMMAAGFGTSFALTGSTATVMGAAPPSYSGAASALFNTARQIGSATGVALGGSLLATATHYAAGLRTSMAVGALAYLTAAVLAWLCVPTRPRGS</sequence>
<feature type="transmembrane region" description="Helical" evidence="9">
    <location>
        <begin position="303"/>
        <end position="321"/>
    </location>
</feature>
<feature type="transmembrane region" description="Helical" evidence="9">
    <location>
        <begin position="398"/>
        <end position="418"/>
    </location>
</feature>
<feature type="transmembrane region" description="Helical" evidence="9">
    <location>
        <begin position="439"/>
        <end position="460"/>
    </location>
</feature>
<feature type="transmembrane region" description="Helical" evidence="9">
    <location>
        <begin position="173"/>
        <end position="197"/>
    </location>
</feature>
<dbReference type="EMBL" id="VFNX01000002">
    <property type="protein sequence ID" value="TQK86332.1"/>
    <property type="molecule type" value="Genomic_DNA"/>
</dbReference>
<evidence type="ECO:0000313" key="11">
    <source>
        <dbReference type="EMBL" id="TQK86332.1"/>
    </source>
</evidence>
<dbReference type="InterPro" id="IPR020846">
    <property type="entry name" value="MFS_dom"/>
</dbReference>
<accession>A0A542THL5</accession>
<keyword evidence="3" id="KW-0813">Transport</keyword>
<organism evidence="11 12">
    <name type="scientific">Streptomyces puniciscabiei</name>
    <dbReference type="NCBI Taxonomy" id="164348"/>
    <lineage>
        <taxon>Bacteria</taxon>
        <taxon>Bacillati</taxon>
        <taxon>Actinomycetota</taxon>
        <taxon>Actinomycetes</taxon>
        <taxon>Kitasatosporales</taxon>
        <taxon>Streptomycetaceae</taxon>
        <taxon>Streptomyces</taxon>
    </lineage>
</organism>
<dbReference type="PRINTS" id="PR01036">
    <property type="entry name" value="TCRTETB"/>
</dbReference>
<keyword evidence="8" id="KW-0046">Antibiotic resistance</keyword>
<evidence type="ECO:0000256" key="1">
    <source>
        <dbReference type="ARBA" id="ARBA00004651"/>
    </source>
</evidence>
<comment type="subcellular location">
    <subcellularLocation>
        <location evidence="1">Cell membrane</location>
        <topology evidence="1">Multi-pass membrane protein</topology>
    </subcellularLocation>
</comment>
<dbReference type="Proteomes" id="UP000318103">
    <property type="component" value="Unassembled WGS sequence"/>
</dbReference>
<feature type="transmembrane region" description="Helical" evidence="9">
    <location>
        <begin position="466"/>
        <end position="484"/>
    </location>
</feature>
<keyword evidence="4" id="KW-1003">Cell membrane</keyword>
<keyword evidence="12" id="KW-1185">Reference proteome</keyword>
<feature type="transmembrane region" description="Helical" evidence="9">
    <location>
        <begin position="265"/>
        <end position="282"/>
    </location>
</feature>
<dbReference type="PANTHER" id="PTHR42718">
    <property type="entry name" value="MAJOR FACILITATOR SUPERFAMILY MULTIDRUG TRANSPORTER MFSC"/>
    <property type="match status" value="1"/>
</dbReference>
<dbReference type="AlphaFoldDB" id="A0A542THL5"/>
<feature type="transmembrane region" description="Helical" evidence="9">
    <location>
        <begin position="114"/>
        <end position="133"/>
    </location>
</feature>